<keyword evidence="1" id="KW-0812">Transmembrane</keyword>
<name>A0A175JLM5_ENTHI</name>
<reference evidence="2 3" key="1">
    <citation type="submission" date="2016-05" db="EMBL/GenBank/DDBJ databases">
        <title>First whole genome sequencing of Entamoeba histolytica HM1:IMSS-clone-6.</title>
        <authorList>
            <person name="Mukherjee Avik.K."/>
            <person name="Izumyama S."/>
            <person name="Nakada-Tsukui K."/>
            <person name="Nozaki T."/>
        </authorList>
    </citation>
    <scope>NUCLEOTIDE SEQUENCE [LARGE SCALE GENOMIC DNA]</scope>
    <source>
        <strain evidence="2 3">HM1:IMSS clone 6</strain>
    </source>
</reference>
<sequence>MGFLGIAKENLAMYIVTFFFLLLVMVFSVIAFILITTENVKFDYTEPNIVVVNNLN</sequence>
<protein>
    <submittedName>
        <fullName evidence="2">Uncharacterized protein</fullName>
    </submittedName>
</protein>
<organism evidence="2 3">
    <name type="scientific">Entamoeba histolytica</name>
    <dbReference type="NCBI Taxonomy" id="5759"/>
    <lineage>
        <taxon>Eukaryota</taxon>
        <taxon>Amoebozoa</taxon>
        <taxon>Evosea</taxon>
        <taxon>Archamoebae</taxon>
        <taxon>Mastigamoebida</taxon>
        <taxon>Entamoebidae</taxon>
        <taxon>Entamoeba</taxon>
    </lineage>
</organism>
<dbReference type="EMBL" id="BDEQ01000001">
    <property type="protein sequence ID" value="GAT94611.1"/>
    <property type="molecule type" value="Genomic_DNA"/>
</dbReference>
<gene>
    <name evidence="2" type="ORF">CL6EHI_c00086</name>
</gene>
<evidence type="ECO:0000313" key="3">
    <source>
        <dbReference type="Proteomes" id="UP000078387"/>
    </source>
</evidence>
<feature type="transmembrane region" description="Helical" evidence="1">
    <location>
        <begin position="12"/>
        <end position="35"/>
    </location>
</feature>
<accession>A0A175JLM5</accession>
<dbReference type="Proteomes" id="UP000078387">
    <property type="component" value="Unassembled WGS sequence"/>
</dbReference>
<evidence type="ECO:0000256" key="1">
    <source>
        <dbReference type="SAM" id="Phobius"/>
    </source>
</evidence>
<keyword evidence="1" id="KW-1133">Transmembrane helix</keyword>
<evidence type="ECO:0000313" key="2">
    <source>
        <dbReference type="EMBL" id="GAT94611.1"/>
    </source>
</evidence>
<dbReference type="AlphaFoldDB" id="A0A175JLM5"/>
<keyword evidence="1" id="KW-0472">Membrane</keyword>
<proteinExistence type="predicted"/>
<comment type="caution">
    <text evidence="2">The sequence shown here is derived from an EMBL/GenBank/DDBJ whole genome shotgun (WGS) entry which is preliminary data.</text>
</comment>